<evidence type="ECO:0000313" key="8">
    <source>
        <dbReference type="EMBL" id="MFC3180254.1"/>
    </source>
</evidence>
<dbReference type="Pfam" id="PF13692">
    <property type="entry name" value="Glyco_trans_1_4"/>
    <property type="match status" value="1"/>
</dbReference>
<evidence type="ECO:0000313" key="9">
    <source>
        <dbReference type="Proteomes" id="UP001595547"/>
    </source>
</evidence>
<dbReference type="NCBIfam" id="TIGR02095">
    <property type="entry name" value="glgA"/>
    <property type="match status" value="1"/>
</dbReference>
<reference evidence="9" key="1">
    <citation type="journal article" date="2019" name="Int. J. Syst. Evol. Microbiol.">
        <title>The Global Catalogue of Microorganisms (GCM) 10K type strain sequencing project: providing services to taxonomists for standard genome sequencing and annotation.</title>
        <authorList>
            <consortium name="The Broad Institute Genomics Platform"/>
            <consortium name="The Broad Institute Genome Sequencing Center for Infectious Disease"/>
            <person name="Wu L."/>
            <person name="Ma J."/>
        </authorList>
    </citation>
    <scope>NUCLEOTIDE SEQUENCE [LARGE SCALE GENOMIC DNA]</scope>
    <source>
        <strain evidence="9">KCTC 52039</strain>
    </source>
</reference>
<evidence type="ECO:0000259" key="7">
    <source>
        <dbReference type="Pfam" id="PF08323"/>
    </source>
</evidence>
<keyword evidence="3 6" id="KW-0328">Glycosyltransferase</keyword>
<dbReference type="CDD" id="cd03791">
    <property type="entry name" value="GT5_Glycogen_synthase_DULL1-like"/>
    <property type="match status" value="1"/>
</dbReference>
<sequence>MTMQDAAEIRGRVLSVASECVPMIKTGGLADVVGALPGALAKVGWDMRVLMPAYRALRPRLDDLDEVWSEQNLFGGDARVMAGEIDGLQMMLLDAPHLYDREGGPYSGPGGDWFDNARRFAALSWVAARMARDGIDGWKADILHAHDWQAGFAPAYLYYGGSGGVASVLTIHNIAFQGWAPAQALNDLRLPYDQFYPGALEYYGGLSSLKAGLVCADRITTVSPNYAAELMRPEFGMGLEGVIAQRGAAVSGILNGVDTGVWSPAAEPVPYSLKSLKGKAANRAAFCADAGLDVPGPLAVLVSRLTDQKGIDLLEACIPDFIAGGGGLAILGSGDPLLEAAVRRLEARFPGRVSVKIGYDEAYSHRLFAAGDAVLVPSRFEPCGLTQMYGLAYGTVPLVSAVGGLADTVIHASPAALTAGVATGIVFHPVDATGFGQALRQLLQLYANKPVWTQVQKNAMKQPVGWEASAAAYAALYAEMLA</sequence>
<keyword evidence="5 6" id="KW-0320">Glycogen biosynthesis</keyword>
<dbReference type="InterPro" id="IPR013534">
    <property type="entry name" value="Starch_synth_cat_dom"/>
</dbReference>
<name>A0ABV7IZE2_9RHOB</name>
<keyword evidence="9" id="KW-1185">Reference proteome</keyword>
<gene>
    <name evidence="6 8" type="primary">glgA</name>
    <name evidence="8" type="ORF">ACFOGH_04570</name>
</gene>
<dbReference type="GO" id="GO:0009011">
    <property type="term" value="F:alpha-1,4-glucan glucosyltransferase (ADP-glucose donor) activity"/>
    <property type="evidence" value="ECO:0007669"/>
    <property type="project" value="UniProtKB-EC"/>
</dbReference>
<evidence type="ECO:0000256" key="2">
    <source>
        <dbReference type="ARBA" id="ARBA00010281"/>
    </source>
</evidence>
<accession>A0ABV7IZE2</accession>
<dbReference type="InterPro" id="IPR011835">
    <property type="entry name" value="GS/SS"/>
</dbReference>
<dbReference type="PANTHER" id="PTHR45825">
    <property type="entry name" value="GRANULE-BOUND STARCH SYNTHASE 1, CHLOROPLASTIC/AMYLOPLASTIC"/>
    <property type="match status" value="1"/>
</dbReference>
<comment type="caution">
    <text evidence="8">The sequence shown here is derived from an EMBL/GenBank/DDBJ whole genome shotgun (WGS) entry which is preliminary data.</text>
</comment>
<proteinExistence type="inferred from homology"/>
<dbReference type="NCBIfam" id="NF001899">
    <property type="entry name" value="PRK00654.1-2"/>
    <property type="match status" value="1"/>
</dbReference>
<evidence type="ECO:0000256" key="1">
    <source>
        <dbReference type="ARBA" id="ARBA00001478"/>
    </source>
</evidence>
<dbReference type="PANTHER" id="PTHR45825:SF11">
    <property type="entry name" value="ALPHA AMYLASE DOMAIN-CONTAINING PROTEIN"/>
    <property type="match status" value="1"/>
</dbReference>
<dbReference type="Gene3D" id="3.40.50.2000">
    <property type="entry name" value="Glycogen Phosphorylase B"/>
    <property type="match status" value="2"/>
</dbReference>
<evidence type="ECO:0000256" key="6">
    <source>
        <dbReference type="HAMAP-Rule" id="MF_00484"/>
    </source>
</evidence>
<evidence type="ECO:0000256" key="5">
    <source>
        <dbReference type="ARBA" id="ARBA00023056"/>
    </source>
</evidence>
<organism evidence="8 9">
    <name type="scientific">Cypionkella sinensis</name>
    <dbReference type="NCBI Taxonomy" id="1756043"/>
    <lineage>
        <taxon>Bacteria</taxon>
        <taxon>Pseudomonadati</taxon>
        <taxon>Pseudomonadota</taxon>
        <taxon>Alphaproteobacteria</taxon>
        <taxon>Rhodobacterales</taxon>
        <taxon>Paracoccaceae</taxon>
        <taxon>Cypionkella</taxon>
    </lineage>
</organism>
<evidence type="ECO:0000256" key="4">
    <source>
        <dbReference type="ARBA" id="ARBA00022679"/>
    </source>
</evidence>
<evidence type="ECO:0000256" key="3">
    <source>
        <dbReference type="ARBA" id="ARBA00022676"/>
    </source>
</evidence>
<comment type="similarity">
    <text evidence="2 6">Belongs to the glycosyltransferase 1 family. Bacterial/plant glycogen synthase subfamily.</text>
</comment>
<dbReference type="Pfam" id="PF08323">
    <property type="entry name" value="Glyco_transf_5"/>
    <property type="match status" value="1"/>
</dbReference>
<dbReference type="EC" id="2.4.1.21" evidence="6"/>
<feature type="binding site" evidence="6">
    <location>
        <position position="25"/>
    </location>
    <ligand>
        <name>ADP-alpha-D-glucose</name>
        <dbReference type="ChEBI" id="CHEBI:57498"/>
    </ligand>
</feature>
<comment type="catalytic activity">
    <reaction evidence="1 6">
        <text>[(1-&gt;4)-alpha-D-glucosyl](n) + ADP-alpha-D-glucose = [(1-&gt;4)-alpha-D-glucosyl](n+1) + ADP + H(+)</text>
        <dbReference type="Rhea" id="RHEA:18189"/>
        <dbReference type="Rhea" id="RHEA-COMP:9584"/>
        <dbReference type="Rhea" id="RHEA-COMP:9587"/>
        <dbReference type="ChEBI" id="CHEBI:15378"/>
        <dbReference type="ChEBI" id="CHEBI:15444"/>
        <dbReference type="ChEBI" id="CHEBI:57498"/>
        <dbReference type="ChEBI" id="CHEBI:456216"/>
        <dbReference type="EC" id="2.4.1.21"/>
    </reaction>
</comment>
<dbReference type="SUPFAM" id="SSF53756">
    <property type="entry name" value="UDP-Glycosyltransferase/glycogen phosphorylase"/>
    <property type="match status" value="1"/>
</dbReference>
<feature type="domain" description="Starch synthase catalytic" evidence="7">
    <location>
        <begin position="12"/>
        <end position="244"/>
    </location>
</feature>
<keyword evidence="4 6" id="KW-0808">Transferase</keyword>
<dbReference type="EMBL" id="JBHRTO010000001">
    <property type="protein sequence ID" value="MFC3180254.1"/>
    <property type="molecule type" value="Genomic_DNA"/>
</dbReference>
<protein>
    <recommendedName>
        <fullName evidence="6">Glycogen synthase</fullName>
        <ecNumber evidence="6">2.4.1.21</ecNumber>
    </recommendedName>
    <alternativeName>
        <fullName evidence="6">Starch [bacterial glycogen] synthase</fullName>
    </alternativeName>
</protein>
<dbReference type="HAMAP" id="MF_00484">
    <property type="entry name" value="Glycogen_synth"/>
    <property type="match status" value="1"/>
</dbReference>
<dbReference type="Proteomes" id="UP001595547">
    <property type="component" value="Unassembled WGS sequence"/>
</dbReference>
<comment type="pathway">
    <text evidence="6">Glycan biosynthesis; glycogen biosynthesis.</text>
</comment>
<dbReference type="RefSeq" id="WP_380071883.1">
    <property type="nucleotide sequence ID" value="NZ_JBHRTO010000001.1"/>
</dbReference>
<comment type="function">
    <text evidence="6">Synthesizes alpha-1,4-glucan chains using ADP-glucose.</text>
</comment>